<dbReference type="InterPro" id="IPR027417">
    <property type="entry name" value="P-loop_NTPase"/>
</dbReference>
<accession>A0A3P5WTI9</accession>
<dbReference type="InterPro" id="IPR013317">
    <property type="entry name" value="DnaA_dom"/>
</dbReference>
<dbReference type="SMART" id="SM00382">
    <property type="entry name" value="AAA"/>
    <property type="match status" value="1"/>
</dbReference>
<proteinExistence type="predicted"/>
<dbReference type="NCBIfam" id="NF006505">
    <property type="entry name" value="PRK08939.1"/>
    <property type="match status" value="1"/>
</dbReference>
<dbReference type="OrthoDB" id="61127at2"/>
<dbReference type="Proteomes" id="UP000270468">
    <property type="component" value="Unassembled WGS sequence"/>
</dbReference>
<dbReference type="FunFam" id="3.40.50.300:FF:000880">
    <property type="entry name" value="Primosomal protein DnaI"/>
    <property type="match status" value="1"/>
</dbReference>
<dbReference type="InterPro" id="IPR003593">
    <property type="entry name" value="AAA+_ATPase"/>
</dbReference>
<organism evidence="2 3">
    <name type="scientific">Filibacter tadaridae</name>
    <dbReference type="NCBI Taxonomy" id="2483811"/>
    <lineage>
        <taxon>Bacteria</taxon>
        <taxon>Bacillati</taxon>
        <taxon>Bacillota</taxon>
        <taxon>Bacilli</taxon>
        <taxon>Bacillales</taxon>
        <taxon>Caryophanaceae</taxon>
        <taxon>Filibacter</taxon>
    </lineage>
</organism>
<evidence type="ECO:0000259" key="1">
    <source>
        <dbReference type="SMART" id="SM00382"/>
    </source>
</evidence>
<keyword evidence="3" id="KW-1185">Reference proteome</keyword>
<evidence type="ECO:0000313" key="3">
    <source>
        <dbReference type="Proteomes" id="UP000270468"/>
    </source>
</evidence>
<dbReference type="GO" id="GO:0006260">
    <property type="term" value="P:DNA replication"/>
    <property type="evidence" value="ECO:0007669"/>
    <property type="project" value="TreeGrafter"/>
</dbReference>
<dbReference type="EMBL" id="UXAV01000037">
    <property type="protein sequence ID" value="VDC26693.1"/>
    <property type="molecule type" value="Genomic_DNA"/>
</dbReference>
<dbReference type="AlphaFoldDB" id="A0A3P5WTI9"/>
<feature type="domain" description="AAA+ ATPase" evidence="1">
    <location>
        <begin position="163"/>
        <end position="284"/>
    </location>
</feature>
<protein>
    <submittedName>
        <fullName evidence="2">Primosomal protein DnaI</fullName>
    </submittedName>
</protein>
<dbReference type="Pfam" id="PF07319">
    <property type="entry name" value="DnaI_N"/>
    <property type="match status" value="1"/>
</dbReference>
<dbReference type="CDD" id="cd00009">
    <property type="entry name" value="AAA"/>
    <property type="match status" value="1"/>
</dbReference>
<sequence>MEPIKETLKRVVKAPAFAARYEALRKEVMESPGVQQFLEEHADGIDKEMVDRGLGKLYEYATASHACGKCTNLSSCINVLKGSEPKLVFSGGLIDLQYTKCPTKLLDEDSRAVSRMVDSMYMQKDVMEAKLQNIDMFYDDSRVAAVRAAKNFLNVFDETGKLPERGLYIYGKFGIGKSFILGALANELANRRIRTVAVYVPEFLRDMKQSIQDQTLNEKIEFVKNAKVLMLDDIGAESMSAWTRDEVLGTILQYRMAEKLPTFFTSNKNYSELEDHLTYTQKGEKEVLKAARIMERIRTVSSPVQLEGENRRNPDD</sequence>
<dbReference type="PANTHER" id="PTHR30050">
    <property type="entry name" value="CHROMOSOMAL REPLICATION INITIATOR PROTEIN DNAA"/>
    <property type="match status" value="1"/>
</dbReference>
<gene>
    <name evidence="2" type="primary">dnaI</name>
    <name evidence="2" type="ORF">FILTAD_01471</name>
</gene>
<evidence type="ECO:0000313" key="2">
    <source>
        <dbReference type="EMBL" id="VDC26693.1"/>
    </source>
</evidence>
<dbReference type="Pfam" id="PF00308">
    <property type="entry name" value="Bac_DnaA"/>
    <property type="match status" value="1"/>
</dbReference>
<dbReference type="PANTHER" id="PTHR30050:SF8">
    <property type="entry name" value="PRIMOSOMAL PROTEIN DNAI"/>
    <property type="match status" value="1"/>
</dbReference>
<reference evidence="2 3" key="1">
    <citation type="submission" date="2018-11" db="EMBL/GenBank/DDBJ databases">
        <authorList>
            <person name="Criscuolo A."/>
        </authorList>
    </citation>
    <scope>NUCLEOTIDE SEQUENCE [LARGE SCALE GENOMIC DNA]</scope>
    <source>
        <strain evidence="2">ATB-66</strain>
    </source>
</reference>
<dbReference type="Gene3D" id="3.40.50.300">
    <property type="entry name" value="P-loop containing nucleotide triphosphate hydrolases"/>
    <property type="match status" value="1"/>
</dbReference>
<name>A0A3P5WTI9_9BACL</name>
<dbReference type="RefSeq" id="WP_124069938.1">
    <property type="nucleotide sequence ID" value="NZ_CBCRXF010000004.1"/>
</dbReference>
<dbReference type="InterPro" id="IPR009928">
    <property type="entry name" value="DnaI_N"/>
</dbReference>
<dbReference type="SUPFAM" id="SSF52540">
    <property type="entry name" value="P-loop containing nucleoside triphosphate hydrolases"/>
    <property type="match status" value="1"/>
</dbReference>